<feature type="region of interest" description="Disordered" evidence="1">
    <location>
        <begin position="274"/>
        <end position="303"/>
    </location>
</feature>
<evidence type="ECO:0000256" key="1">
    <source>
        <dbReference type="SAM" id="MobiDB-lite"/>
    </source>
</evidence>
<keyword evidence="4" id="KW-1185">Reference proteome</keyword>
<name>A0A1W5DCB8_9LECA</name>
<dbReference type="EMBL" id="FWEW01003741">
    <property type="protein sequence ID" value="SLM40726.1"/>
    <property type="molecule type" value="Genomic_DNA"/>
</dbReference>
<proteinExistence type="predicted"/>
<reference evidence="4" key="1">
    <citation type="submission" date="2017-03" db="EMBL/GenBank/DDBJ databases">
        <authorList>
            <person name="Sharma R."/>
            <person name="Thines M."/>
        </authorList>
    </citation>
    <scope>NUCLEOTIDE SEQUENCE [LARGE SCALE GENOMIC DNA]</scope>
</reference>
<evidence type="ECO:0000313" key="3">
    <source>
        <dbReference type="EMBL" id="SLM40726.1"/>
    </source>
</evidence>
<accession>A0A1W5DCB8</accession>
<feature type="compositionally biased region" description="Basic residues" evidence="1">
    <location>
        <begin position="1"/>
        <end position="14"/>
    </location>
</feature>
<evidence type="ECO:0008006" key="5">
    <source>
        <dbReference type="Google" id="ProtNLM"/>
    </source>
</evidence>
<feature type="transmembrane region" description="Helical" evidence="2">
    <location>
        <begin position="28"/>
        <end position="49"/>
    </location>
</feature>
<dbReference type="AlphaFoldDB" id="A0A1W5DCB8"/>
<evidence type="ECO:0000256" key="2">
    <source>
        <dbReference type="SAM" id="Phobius"/>
    </source>
</evidence>
<feature type="transmembrane region" description="Helical" evidence="2">
    <location>
        <begin position="55"/>
        <end position="71"/>
    </location>
</feature>
<evidence type="ECO:0000313" key="4">
    <source>
        <dbReference type="Proteomes" id="UP000192927"/>
    </source>
</evidence>
<dbReference type="Proteomes" id="UP000192927">
    <property type="component" value="Unassembled WGS sequence"/>
</dbReference>
<keyword evidence="2" id="KW-0812">Transmembrane</keyword>
<keyword evidence="2" id="KW-0472">Membrane</keyword>
<keyword evidence="2" id="KW-1133">Transmembrane helix</keyword>
<feature type="region of interest" description="Disordered" evidence="1">
    <location>
        <begin position="1"/>
        <end position="22"/>
    </location>
</feature>
<feature type="transmembrane region" description="Helical" evidence="2">
    <location>
        <begin position="83"/>
        <end position="106"/>
    </location>
</feature>
<organism evidence="3 4">
    <name type="scientific">Lasallia pustulata</name>
    <dbReference type="NCBI Taxonomy" id="136370"/>
    <lineage>
        <taxon>Eukaryota</taxon>
        <taxon>Fungi</taxon>
        <taxon>Dikarya</taxon>
        <taxon>Ascomycota</taxon>
        <taxon>Pezizomycotina</taxon>
        <taxon>Lecanoromycetes</taxon>
        <taxon>OSLEUM clade</taxon>
        <taxon>Umbilicariomycetidae</taxon>
        <taxon>Umbilicariales</taxon>
        <taxon>Umbilicariaceae</taxon>
        <taxon>Lasallia</taxon>
    </lineage>
</organism>
<protein>
    <recommendedName>
        <fullName evidence="5">Hypoxia up-regulated 1</fullName>
    </recommendedName>
</protein>
<feature type="compositionally biased region" description="Polar residues" evidence="1">
    <location>
        <begin position="276"/>
        <end position="286"/>
    </location>
</feature>
<feature type="transmembrane region" description="Helical" evidence="2">
    <location>
        <begin position="112"/>
        <end position="130"/>
    </location>
</feature>
<sequence>MAKNPRLIRRRKPSHPSEQDKVDPVGHLHGLLSTPSLFAATCLLLVALYDWPRRWLLSGAPILTYCILLGASKGYRVLSLIPLWTLLTTLHLIYAVAATSWLLYWVFSVNCYFAIFLTCLFQFSHVADLVRRNLRLLLKQFQLVNDKVALFDIPALEIDTEVDGLMVVRGMTISLLNLTIVAHGVEVGIKLSDDMELALLTDTVTISLLRGIKIGDVYANIKGGEYEMTFGNLDESTRDEDGDAVMVADTPLLKAAAANGDTSRPVAVKMTEAMTDGNNPKDSSPQAGLESVTKLSPDNEKASRQYQETLSYIAKSSVISQARRKLKKLVRVDSGLDKTNQKDMRAAICSELHNKPSIPHPPPRSIKVTTLQNLSPPYMRRFLHRLPLLLRLLLNPLSYFHPIDIESVTAAGSGRWIKSMLGEHIFQEYGDDVAEIRRLEQRIVSWLSDANFVLELADITGLAQVPIVTTFDINCYLGFGDVMAYRTLPKEIDLKQVIRLGGADATFTIPSFLLPHHEHLLPPIPTIKDKQQLEKDVSEADGLPQTIQAQGTLEQAEKDETNVKMSIHASLPACFDQELLKFIAALVKATKVVDMEKEPNAMDREVTGLRDFGHSLSKGMKDGMKKAVVGGIVNDQWIAKMVSKVTKKLETVQGDVGYSGSIPVALDMYRLEEGHPELSKLLA</sequence>